<comment type="caution">
    <text evidence="1">The sequence shown here is derived from an EMBL/GenBank/DDBJ whole genome shotgun (WGS) entry which is preliminary data.</text>
</comment>
<dbReference type="AlphaFoldDB" id="A0A645JFI7"/>
<sequence length="91" mass="9215">MDGNAVAPGDKARHRVAGHGGAALGELYKAVGHARHNDARIRVAGHLLQGVGQSALGGGAFCLDSAQPGHFLLDAVDRFLRAHSAVADGGV</sequence>
<dbReference type="EMBL" id="VSSQ01139309">
    <property type="protein sequence ID" value="MPN61962.1"/>
    <property type="molecule type" value="Genomic_DNA"/>
</dbReference>
<organism evidence="1">
    <name type="scientific">bioreactor metagenome</name>
    <dbReference type="NCBI Taxonomy" id="1076179"/>
    <lineage>
        <taxon>unclassified sequences</taxon>
        <taxon>metagenomes</taxon>
        <taxon>ecological metagenomes</taxon>
    </lineage>
</organism>
<proteinExistence type="predicted"/>
<name>A0A645JFI7_9ZZZZ</name>
<accession>A0A645JFI7</accession>
<evidence type="ECO:0000313" key="1">
    <source>
        <dbReference type="EMBL" id="MPN61962.1"/>
    </source>
</evidence>
<reference evidence="1" key="1">
    <citation type="submission" date="2019-08" db="EMBL/GenBank/DDBJ databases">
        <authorList>
            <person name="Kucharzyk K."/>
            <person name="Murdoch R.W."/>
            <person name="Higgins S."/>
            <person name="Loffler F."/>
        </authorList>
    </citation>
    <scope>NUCLEOTIDE SEQUENCE</scope>
</reference>
<protein>
    <submittedName>
        <fullName evidence="1">Uncharacterized protein</fullName>
    </submittedName>
</protein>
<gene>
    <name evidence="1" type="ORF">SDC9_209708</name>
</gene>